<dbReference type="Pfam" id="PF01582">
    <property type="entry name" value="TIR"/>
    <property type="match status" value="1"/>
</dbReference>
<protein>
    <recommendedName>
        <fullName evidence="5">TIR domain-containing protein</fullName>
    </recommendedName>
</protein>
<evidence type="ECO:0000313" key="6">
    <source>
        <dbReference type="EMBL" id="CAA7022913.1"/>
    </source>
</evidence>
<dbReference type="FunFam" id="3.40.50.300:FF:001002">
    <property type="entry name" value="Disease resistance protein (TIR-NBS-LRR class)"/>
    <property type="match status" value="1"/>
</dbReference>
<dbReference type="SUPFAM" id="SSF52200">
    <property type="entry name" value="Toll/Interleukin receptor TIR domain"/>
    <property type="match status" value="1"/>
</dbReference>
<evidence type="ECO:0000256" key="3">
    <source>
        <dbReference type="ARBA" id="ARBA00022821"/>
    </source>
</evidence>
<dbReference type="GO" id="GO:0016787">
    <property type="term" value="F:hydrolase activity"/>
    <property type="evidence" value="ECO:0007669"/>
    <property type="project" value="UniProtKB-KW"/>
</dbReference>
<evidence type="ECO:0000256" key="4">
    <source>
        <dbReference type="ARBA" id="ARBA00023027"/>
    </source>
</evidence>
<gene>
    <name evidence="6" type="ORF">MERR_LOCUS10148</name>
</gene>
<dbReference type="Proteomes" id="UP000467841">
    <property type="component" value="Unassembled WGS sequence"/>
</dbReference>
<dbReference type="FunFam" id="3.40.50.10140:FF:000007">
    <property type="entry name" value="Disease resistance protein (TIR-NBS-LRR class)"/>
    <property type="match status" value="1"/>
</dbReference>
<keyword evidence="7" id="KW-1185">Reference proteome</keyword>
<dbReference type="PRINTS" id="PR00364">
    <property type="entry name" value="DISEASERSIST"/>
</dbReference>
<dbReference type="PANTHER" id="PTHR11017:SF411">
    <property type="entry name" value="ADP-RIBOSYL CYCLASE_CYCLIC ADP-RIBOSE HYDROLASE-RELATED"/>
    <property type="match status" value="1"/>
</dbReference>
<proteinExistence type="predicted"/>
<reference evidence="6" key="1">
    <citation type="submission" date="2020-01" db="EMBL/GenBank/DDBJ databases">
        <authorList>
            <person name="Mishra B."/>
        </authorList>
    </citation>
    <scope>NUCLEOTIDE SEQUENCE [LARGE SCALE GENOMIC DNA]</scope>
</reference>
<dbReference type="Pfam" id="PF00931">
    <property type="entry name" value="NB-ARC"/>
    <property type="match status" value="1"/>
</dbReference>
<keyword evidence="3" id="KW-0611">Plant defense</keyword>
<dbReference type="GO" id="GO:0043531">
    <property type="term" value="F:ADP binding"/>
    <property type="evidence" value="ECO:0007669"/>
    <property type="project" value="InterPro"/>
</dbReference>
<dbReference type="SUPFAM" id="SSF52540">
    <property type="entry name" value="P-loop containing nucleoside triphosphate hydrolases"/>
    <property type="match status" value="1"/>
</dbReference>
<dbReference type="Gene3D" id="3.40.50.10140">
    <property type="entry name" value="Toll/interleukin-1 receptor homology (TIR) domain"/>
    <property type="match status" value="1"/>
</dbReference>
<dbReference type="GO" id="GO:0007165">
    <property type="term" value="P:signal transduction"/>
    <property type="evidence" value="ECO:0007669"/>
    <property type="project" value="InterPro"/>
</dbReference>
<dbReference type="Gene3D" id="3.40.50.300">
    <property type="entry name" value="P-loop containing nucleotide triphosphate hydrolases"/>
    <property type="match status" value="1"/>
</dbReference>
<dbReference type="GO" id="GO:0006952">
    <property type="term" value="P:defense response"/>
    <property type="evidence" value="ECO:0007669"/>
    <property type="project" value="UniProtKB-KW"/>
</dbReference>
<dbReference type="AlphaFoldDB" id="A0A6D2I7P0"/>
<evidence type="ECO:0000259" key="5">
    <source>
        <dbReference type="PROSITE" id="PS50104"/>
    </source>
</evidence>
<comment type="caution">
    <text evidence="6">The sequence shown here is derived from an EMBL/GenBank/DDBJ whole genome shotgun (WGS) entry which is preliminary data.</text>
</comment>
<dbReference type="InterPro" id="IPR027417">
    <property type="entry name" value="P-loop_NTPase"/>
</dbReference>
<dbReference type="InterPro" id="IPR002182">
    <property type="entry name" value="NB-ARC"/>
</dbReference>
<organism evidence="6 7">
    <name type="scientific">Microthlaspi erraticum</name>
    <dbReference type="NCBI Taxonomy" id="1685480"/>
    <lineage>
        <taxon>Eukaryota</taxon>
        <taxon>Viridiplantae</taxon>
        <taxon>Streptophyta</taxon>
        <taxon>Embryophyta</taxon>
        <taxon>Tracheophyta</taxon>
        <taxon>Spermatophyta</taxon>
        <taxon>Magnoliopsida</taxon>
        <taxon>eudicotyledons</taxon>
        <taxon>Gunneridae</taxon>
        <taxon>Pentapetalae</taxon>
        <taxon>rosids</taxon>
        <taxon>malvids</taxon>
        <taxon>Brassicales</taxon>
        <taxon>Brassicaceae</taxon>
        <taxon>Coluteocarpeae</taxon>
        <taxon>Microthlaspi</taxon>
    </lineage>
</organism>
<dbReference type="InterPro" id="IPR044974">
    <property type="entry name" value="Disease_R_plants"/>
</dbReference>
<keyword evidence="2" id="KW-0378">Hydrolase</keyword>
<evidence type="ECO:0000313" key="7">
    <source>
        <dbReference type="Proteomes" id="UP000467841"/>
    </source>
</evidence>
<dbReference type="EMBL" id="CACVBM020000754">
    <property type="protein sequence ID" value="CAA7022913.1"/>
    <property type="molecule type" value="Genomic_DNA"/>
</dbReference>
<dbReference type="SMART" id="SM00255">
    <property type="entry name" value="TIR"/>
    <property type="match status" value="1"/>
</dbReference>
<evidence type="ECO:0000256" key="2">
    <source>
        <dbReference type="ARBA" id="ARBA00022801"/>
    </source>
</evidence>
<accession>A0A6D2I7P0</accession>
<dbReference type="InterPro" id="IPR035897">
    <property type="entry name" value="Toll_tir_struct_dom_sf"/>
</dbReference>
<dbReference type="PROSITE" id="PS50104">
    <property type="entry name" value="TIR"/>
    <property type="match status" value="1"/>
</dbReference>
<keyword evidence="1" id="KW-0677">Repeat</keyword>
<dbReference type="PANTHER" id="PTHR11017">
    <property type="entry name" value="LEUCINE-RICH REPEAT-CONTAINING PROTEIN"/>
    <property type="match status" value="1"/>
</dbReference>
<dbReference type="OrthoDB" id="1357022at2759"/>
<dbReference type="InterPro" id="IPR000157">
    <property type="entry name" value="TIR_dom"/>
</dbReference>
<keyword evidence="4" id="KW-0520">NAD</keyword>
<evidence type="ECO:0000256" key="1">
    <source>
        <dbReference type="ARBA" id="ARBA00022737"/>
    </source>
</evidence>
<sequence length="397" mass="44731">MASSSSSSSSLSLSPLSSSPQNWKYHVFPSFHGPDVRKSFLSHILKEFRSKGICLFIDNDIERNKSIGRELKEAIKGSKITIVLLSKNYASSSWCLNELVEIMKSRTEFGQTVMTIFYEVDPTDVKKQRNDFGKAFRRTCKGKRKEETETWKKALESVATNAGYHSNNWDNEAAMIEKIATDVSNMLNNSAPSRDFDGLVGMGAHMKHMESLIRLDLDEVRMIGIWGLPGIGKSTIARILFNQVSSSFQLSTIMLNIRGCYPRPCLDEYSAQLKLQNQMLSQMMNQKDIMIPHLGVAQERLKDKRVLLVLDDVDRLGQLDALAKESRWFGPGSRIVIATEDLRLLNAHGINHIYKVDFPSTDEALQIFCTYAFGQKCPKDGFTNLAQEVTSLPVAFL</sequence>
<feature type="domain" description="TIR" evidence="5">
    <location>
        <begin position="23"/>
        <end position="187"/>
    </location>
</feature>
<name>A0A6D2I7P0_9BRAS</name>